<name>A0A7V8T071_9BACT</name>
<evidence type="ECO:0000313" key="8">
    <source>
        <dbReference type="EMBL" id="MBA0088904.1"/>
    </source>
</evidence>
<dbReference type="GO" id="GO:0016987">
    <property type="term" value="F:sigma factor activity"/>
    <property type="evidence" value="ECO:0007669"/>
    <property type="project" value="UniProtKB-KW"/>
</dbReference>
<comment type="similarity">
    <text evidence="1">Belongs to the sigma-70 factor family. ECF subfamily.</text>
</comment>
<dbReference type="AlphaFoldDB" id="A0A7V8T071"/>
<dbReference type="SUPFAM" id="SSF88659">
    <property type="entry name" value="Sigma3 and sigma4 domains of RNA polymerase sigma factors"/>
    <property type="match status" value="1"/>
</dbReference>
<dbReference type="InterPro" id="IPR007627">
    <property type="entry name" value="RNA_pol_sigma70_r2"/>
</dbReference>
<reference evidence="8" key="1">
    <citation type="submission" date="2020-06" db="EMBL/GenBank/DDBJ databases">
        <title>Legume-microbial interactions unlock mineral nutrients during tropical forest succession.</title>
        <authorList>
            <person name="Epihov D.Z."/>
        </authorList>
    </citation>
    <scope>NUCLEOTIDE SEQUENCE [LARGE SCALE GENOMIC DNA]</scope>
    <source>
        <strain evidence="8">Pan2503</strain>
    </source>
</reference>
<dbReference type="InterPro" id="IPR036388">
    <property type="entry name" value="WH-like_DNA-bd_sf"/>
</dbReference>
<organism evidence="8 9">
    <name type="scientific">Candidatus Acidiferrum panamense</name>
    <dbReference type="NCBI Taxonomy" id="2741543"/>
    <lineage>
        <taxon>Bacteria</taxon>
        <taxon>Pseudomonadati</taxon>
        <taxon>Acidobacteriota</taxon>
        <taxon>Terriglobia</taxon>
        <taxon>Candidatus Acidiferrales</taxon>
        <taxon>Candidatus Acidiferrum</taxon>
    </lineage>
</organism>
<feature type="domain" description="RNA polymerase sigma factor 70 region 4 type 2" evidence="7">
    <location>
        <begin position="117"/>
        <end position="168"/>
    </location>
</feature>
<dbReference type="InterPro" id="IPR013249">
    <property type="entry name" value="RNA_pol_sigma70_r4_t2"/>
</dbReference>
<keyword evidence="2" id="KW-0805">Transcription regulation</keyword>
<evidence type="ECO:0000313" key="9">
    <source>
        <dbReference type="Proteomes" id="UP000567293"/>
    </source>
</evidence>
<evidence type="ECO:0000259" key="7">
    <source>
        <dbReference type="Pfam" id="PF08281"/>
    </source>
</evidence>
<dbReference type="Pfam" id="PF04542">
    <property type="entry name" value="Sigma70_r2"/>
    <property type="match status" value="1"/>
</dbReference>
<dbReference type="Pfam" id="PF08281">
    <property type="entry name" value="Sigma70_r4_2"/>
    <property type="match status" value="1"/>
</dbReference>
<protein>
    <submittedName>
        <fullName evidence="8">RNA polymerase sigma factor</fullName>
    </submittedName>
</protein>
<dbReference type="PANTHER" id="PTHR43133">
    <property type="entry name" value="RNA POLYMERASE ECF-TYPE SIGMA FACTO"/>
    <property type="match status" value="1"/>
</dbReference>
<comment type="caution">
    <text evidence="8">The sequence shown here is derived from an EMBL/GenBank/DDBJ whole genome shotgun (WGS) entry which is preliminary data.</text>
</comment>
<keyword evidence="3" id="KW-0731">Sigma factor</keyword>
<dbReference type="PANTHER" id="PTHR43133:SF8">
    <property type="entry name" value="RNA POLYMERASE SIGMA FACTOR HI_1459-RELATED"/>
    <property type="match status" value="1"/>
</dbReference>
<keyword evidence="4" id="KW-0238">DNA-binding</keyword>
<dbReference type="InterPro" id="IPR013324">
    <property type="entry name" value="RNA_pol_sigma_r3/r4-like"/>
</dbReference>
<dbReference type="InterPro" id="IPR013325">
    <property type="entry name" value="RNA_pol_sigma_r2"/>
</dbReference>
<feature type="domain" description="RNA polymerase sigma-70 region 2" evidence="6">
    <location>
        <begin position="24"/>
        <end position="88"/>
    </location>
</feature>
<dbReference type="InterPro" id="IPR014284">
    <property type="entry name" value="RNA_pol_sigma-70_dom"/>
</dbReference>
<evidence type="ECO:0000256" key="4">
    <source>
        <dbReference type="ARBA" id="ARBA00023125"/>
    </source>
</evidence>
<accession>A0A7V8T071</accession>
<dbReference type="InterPro" id="IPR039425">
    <property type="entry name" value="RNA_pol_sigma-70-like"/>
</dbReference>
<evidence type="ECO:0000256" key="5">
    <source>
        <dbReference type="ARBA" id="ARBA00023163"/>
    </source>
</evidence>
<dbReference type="Proteomes" id="UP000567293">
    <property type="component" value="Unassembled WGS sequence"/>
</dbReference>
<keyword evidence="9" id="KW-1185">Reference proteome</keyword>
<keyword evidence="5" id="KW-0804">Transcription</keyword>
<evidence type="ECO:0000256" key="1">
    <source>
        <dbReference type="ARBA" id="ARBA00010641"/>
    </source>
</evidence>
<dbReference type="CDD" id="cd06171">
    <property type="entry name" value="Sigma70_r4"/>
    <property type="match status" value="1"/>
</dbReference>
<evidence type="ECO:0000256" key="3">
    <source>
        <dbReference type="ARBA" id="ARBA00023082"/>
    </source>
</evidence>
<sequence length="201" mass="23324">MTLAPDEDLMLQVRDGAGETLGLLFDRYQTPLFNFYAKLTGDRALSEDLVQEVFLRILKYRQSYRPGTPFRAWVYQIARNARIDHFRKFPRERTFEPEMLPPVTPKDSAQEQQEVELLQRALQQLPEEKREILLLCRFQELKYEEIAGLLGCELNTVRTRIHRALQDLRKAFHRLAQGAMQTKAEAAAAENIPPQGGRHGM</sequence>
<dbReference type="GO" id="GO:0006352">
    <property type="term" value="P:DNA-templated transcription initiation"/>
    <property type="evidence" value="ECO:0007669"/>
    <property type="project" value="InterPro"/>
</dbReference>
<dbReference type="EMBL" id="JACDQQ010002740">
    <property type="protein sequence ID" value="MBA0088904.1"/>
    <property type="molecule type" value="Genomic_DNA"/>
</dbReference>
<evidence type="ECO:0000259" key="6">
    <source>
        <dbReference type="Pfam" id="PF04542"/>
    </source>
</evidence>
<dbReference type="NCBIfam" id="TIGR02937">
    <property type="entry name" value="sigma70-ECF"/>
    <property type="match status" value="1"/>
</dbReference>
<dbReference type="SUPFAM" id="SSF88946">
    <property type="entry name" value="Sigma2 domain of RNA polymerase sigma factors"/>
    <property type="match status" value="1"/>
</dbReference>
<dbReference type="Gene3D" id="1.10.1740.10">
    <property type="match status" value="1"/>
</dbReference>
<evidence type="ECO:0000256" key="2">
    <source>
        <dbReference type="ARBA" id="ARBA00023015"/>
    </source>
</evidence>
<proteinExistence type="inferred from homology"/>
<dbReference type="Gene3D" id="1.10.10.10">
    <property type="entry name" value="Winged helix-like DNA-binding domain superfamily/Winged helix DNA-binding domain"/>
    <property type="match status" value="1"/>
</dbReference>
<dbReference type="GO" id="GO:0003677">
    <property type="term" value="F:DNA binding"/>
    <property type="evidence" value="ECO:0007669"/>
    <property type="project" value="UniProtKB-KW"/>
</dbReference>
<gene>
    <name evidence="8" type="ORF">HRJ53_28280</name>
</gene>